<feature type="domain" description="TLC" evidence="12">
    <location>
        <begin position="241"/>
        <end position="474"/>
    </location>
</feature>
<evidence type="ECO:0000256" key="1">
    <source>
        <dbReference type="ARBA" id="ARBA00004477"/>
    </source>
</evidence>
<feature type="region of interest" description="Disordered" evidence="10">
    <location>
        <begin position="481"/>
        <end position="537"/>
    </location>
</feature>
<feature type="non-terminal residue" evidence="13">
    <location>
        <position position="1"/>
    </location>
</feature>
<feature type="transmembrane region" description="Helical" evidence="11">
    <location>
        <begin position="206"/>
        <end position="223"/>
    </location>
</feature>
<dbReference type="EMBL" id="RIBY02000369">
    <property type="protein sequence ID" value="KAH9843384.1"/>
    <property type="molecule type" value="Genomic_DNA"/>
</dbReference>
<organism evidence="13 14">
    <name type="scientific">Teratosphaeria destructans</name>
    <dbReference type="NCBI Taxonomy" id="418781"/>
    <lineage>
        <taxon>Eukaryota</taxon>
        <taxon>Fungi</taxon>
        <taxon>Dikarya</taxon>
        <taxon>Ascomycota</taxon>
        <taxon>Pezizomycotina</taxon>
        <taxon>Dothideomycetes</taxon>
        <taxon>Dothideomycetidae</taxon>
        <taxon>Mycosphaerellales</taxon>
        <taxon>Teratosphaeriaceae</taxon>
        <taxon>Teratosphaeria</taxon>
    </lineage>
</organism>
<evidence type="ECO:0000313" key="14">
    <source>
        <dbReference type="Proteomes" id="UP001138500"/>
    </source>
</evidence>
<evidence type="ECO:0000256" key="10">
    <source>
        <dbReference type="SAM" id="MobiDB-lite"/>
    </source>
</evidence>
<keyword evidence="4 9" id="KW-0812">Transmembrane</keyword>
<evidence type="ECO:0000256" key="7">
    <source>
        <dbReference type="ARBA" id="ARBA00023136"/>
    </source>
</evidence>
<name>A0A9W7W666_9PEZI</name>
<proteinExistence type="inferred from homology"/>
<feature type="compositionally biased region" description="Gly residues" evidence="10">
    <location>
        <begin position="108"/>
        <end position="118"/>
    </location>
</feature>
<evidence type="ECO:0000256" key="5">
    <source>
        <dbReference type="ARBA" id="ARBA00022824"/>
    </source>
</evidence>
<reference evidence="13 14" key="2">
    <citation type="journal article" date="2021" name="Curr. Genet.">
        <title>Genetic response to nitrogen starvation in the aggressive Eucalyptus foliar pathogen Teratosphaeria destructans.</title>
        <authorList>
            <person name="Havenga M."/>
            <person name="Wingfield B.D."/>
            <person name="Wingfield M.J."/>
            <person name="Dreyer L.L."/>
            <person name="Roets F."/>
            <person name="Aylward J."/>
        </authorList>
    </citation>
    <scope>NUCLEOTIDE SEQUENCE [LARGE SCALE GENOMIC DNA]</scope>
    <source>
        <strain evidence="13">CMW44962</strain>
    </source>
</reference>
<accession>A0A9W7W666</accession>
<sequence length="537" mass="60301">PSSGGNPSLLCPLVWPLLSTFPSLLLCANRACGTQKERGVMATAAAAAKSEEAFPQSQRQDTTTMGTTTRRRKNSSLGADPRGDTGAGAIATNLPQQRPEALGDSSSSGGGGSGGSTRKGGRERKRTRAKKLLRRWKRTCLKHTWLLPLLLILLVLAAYLVAPGPRNPLHYALFLSYVDPDLAERTHTLPPHIGDVAQYGKGPLDLAFVAFYTVVFTFTREFLMQRLIKPIAIWNGITNRGKQARFMEQFYTAIYFAVFGPLGLWVMSRTPVWYFNIPGMYEGFPHRAHEGWFKAYYLLQASYWAQQAIVLMLQLEKPRKDFKELVLHHVVTLALIGLSYCFHFTYMGVAVYVTHDISDFFLATSKCLNYIDSILTGPFFALFVLIWAYLRHYINLTILKSLLYPPTTFHIPFTNLTLTTGQFATVGPYELEWATQQYKCWISQTVTFALLAALQLVNMFWFFLILRILARYVFKGVQKDERSEDEEEEEDESNEEKSNGAPRIAVNGRVIGSGAPSTGVQARAKQDAVRRKSARAH</sequence>
<keyword evidence="6 11" id="KW-1133">Transmembrane helix</keyword>
<keyword evidence="14" id="KW-1185">Reference proteome</keyword>
<gene>
    <name evidence="13" type="ORF">Tdes44962_MAKER07454</name>
</gene>
<comment type="similarity">
    <text evidence="2">Belongs to the sphingosine N-acyltransferase family.</text>
</comment>
<evidence type="ECO:0000256" key="3">
    <source>
        <dbReference type="ARBA" id="ARBA00022679"/>
    </source>
</evidence>
<dbReference type="PROSITE" id="PS50922">
    <property type="entry name" value="TLC"/>
    <property type="match status" value="1"/>
</dbReference>
<dbReference type="GO" id="GO:0046513">
    <property type="term" value="P:ceramide biosynthetic process"/>
    <property type="evidence" value="ECO:0007669"/>
    <property type="project" value="InterPro"/>
</dbReference>
<keyword evidence="5" id="KW-0256">Endoplasmic reticulum</keyword>
<dbReference type="SMART" id="SM00724">
    <property type="entry name" value="TLC"/>
    <property type="match status" value="1"/>
</dbReference>
<feature type="transmembrane region" description="Helical" evidence="11">
    <location>
        <begin position="144"/>
        <end position="162"/>
    </location>
</feature>
<evidence type="ECO:0000259" key="12">
    <source>
        <dbReference type="PROSITE" id="PS50922"/>
    </source>
</evidence>
<dbReference type="GO" id="GO:0005789">
    <property type="term" value="C:endoplasmic reticulum membrane"/>
    <property type="evidence" value="ECO:0007669"/>
    <property type="project" value="UniProtKB-SubCell"/>
</dbReference>
<evidence type="ECO:0000256" key="9">
    <source>
        <dbReference type="PROSITE-ProRule" id="PRU00205"/>
    </source>
</evidence>
<feature type="compositionally biased region" description="Acidic residues" evidence="10">
    <location>
        <begin position="483"/>
        <end position="494"/>
    </location>
</feature>
<keyword evidence="3" id="KW-0808">Transferase</keyword>
<feature type="transmembrane region" description="Helical" evidence="11">
    <location>
        <begin position="373"/>
        <end position="390"/>
    </location>
</feature>
<keyword evidence="8" id="KW-0325">Glycoprotein</keyword>
<evidence type="ECO:0000256" key="8">
    <source>
        <dbReference type="ARBA" id="ARBA00023180"/>
    </source>
</evidence>
<dbReference type="InterPro" id="IPR006634">
    <property type="entry name" value="TLC-dom"/>
</dbReference>
<evidence type="ECO:0000256" key="6">
    <source>
        <dbReference type="ARBA" id="ARBA00022989"/>
    </source>
</evidence>
<feature type="transmembrane region" description="Helical" evidence="11">
    <location>
        <begin position="446"/>
        <end position="469"/>
    </location>
</feature>
<protein>
    <submittedName>
        <fullName evidence="13">Sphingosine N-acyltransferase lac1</fullName>
    </submittedName>
</protein>
<comment type="subcellular location">
    <subcellularLocation>
        <location evidence="1">Endoplasmic reticulum membrane</location>
        <topology evidence="1">Multi-pass membrane protein</topology>
    </subcellularLocation>
</comment>
<comment type="caution">
    <text evidence="13">The sequence shown here is derived from an EMBL/GenBank/DDBJ whole genome shotgun (WGS) entry which is preliminary data.</text>
</comment>
<feature type="transmembrane region" description="Helical" evidence="11">
    <location>
        <begin position="250"/>
        <end position="275"/>
    </location>
</feature>
<evidence type="ECO:0000256" key="2">
    <source>
        <dbReference type="ARBA" id="ARBA00009808"/>
    </source>
</evidence>
<feature type="transmembrane region" description="Helical" evidence="11">
    <location>
        <begin position="325"/>
        <end position="353"/>
    </location>
</feature>
<evidence type="ECO:0000313" key="13">
    <source>
        <dbReference type="EMBL" id="KAH9843384.1"/>
    </source>
</evidence>
<feature type="compositionally biased region" description="Basic residues" evidence="10">
    <location>
        <begin position="119"/>
        <end position="128"/>
    </location>
</feature>
<dbReference type="Proteomes" id="UP001138500">
    <property type="component" value="Unassembled WGS sequence"/>
</dbReference>
<feature type="region of interest" description="Disordered" evidence="10">
    <location>
        <begin position="48"/>
        <end position="128"/>
    </location>
</feature>
<dbReference type="OrthoDB" id="3053196at2759"/>
<feature type="transmembrane region" description="Helical" evidence="11">
    <location>
        <begin position="13"/>
        <end position="32"/>
    </location>
</feature>
<evidence type="ECO:0000256" key="11">
    <source>
        <dbReference type="SAM" id="Phobius"/>
    </source>
</evidence>
<dbReference type="InterPro" id="IPR016439">
    <property type="entry name" value="Lag1/Lac1-like"/>
</dbReference>
<dbReference type="PANTHER" id="PTHR12560">
    <property type="entry name" value="LONGEVITY ASSURANCE FACTOR 1 LAG1"/>
    <property type="match status" value="1"/>
</dbReference>
<dbReference type="Pfam" id="PF03798">
    <property type="entry name" value="TRAM_LAG1_CLN8"/>
    <property type="match status" value="1"/>
</dbReference>
<evidence type="ECO:0000256" key="4">
    <source>
        <dbReference type="ARBA" id="ARBA00022692"/>
    </source>
</evidence>
<dbReference type="GO" id="GO:0050291">
    <property type="term" value="F:sphingosine N-acyltransferase activity"/>
    <property type="evidence" value="ECO:0007669"/>
    <property type="project" value="InterPro"/>
</dbReference>
<keyword evidence="7 9" id="KW-0472">Membrane</keyword>
<dbReference type="PANTHER" id="PTHR12560:SF11">
    <property type="entry name" value="CERAMIDE SYNTHASE LAC1-RELATED"/>
    <property type="match status" value="1"/>
</dbReference>
<reference evidence="13 14" key="1">
    <citation type="journal article" date="2018" name="IMA Fungus">
        <title>IMA Genome-F 10: Nine draft genome sequences of Claviceps purpurea s.lat., including C. arundinis, C. humidiphila, and C. cf. spartinae, pseudomolecules for the pitch canker pathogen Fusarium circinatum, draft genome of Davidsoniella eucalypti, Grosmannia galeiformis, Quambalaria eucalypti, and Teratosphaeria destructans.</title>
        <authorList>
            <person name="Wingfield B.D."/>
            <person name="Liu M."/>
            <person name="Nguyen H.D."/>
            <person name="Lane F.A."/>
            <person name="Morgan S.W."/>
            <person name="De Vos L."/>
            <person name="Wilken P.M."/>
            <person name="Duong T.A."/>
            <person name="Aylward J."/>
            <person name="Coetzee M.P."/>
            <person name="Dadej K."/>
            <person name="De Beer Z.W."/>
            <person name="Findlay W."/>
            <person name="Havenga M."/>
            <person name="Kolarik M."/>
            <person name="Menzies J.G."/>
            <person name="Naidoo K."/>
            <person name="Pochopski O."/>
            <person name="Shoukouhi P."/>
            <person name="Santana Q.C."/>
            <person name="Seifert K.A."/>
            <person name="Soal N."/>
            <person name="Steenkamp E.T."/>
            <person name="Tatham C.T."/>
            <person name="van der Nest M.A."/>
            <person name="Wingfield M.J."/>
        </authorList>
    </citation>
    <scope>NUCLEOTIDE SEQUENCE [LARGE SCALE GENOMIC DNA]</scope>
    <source>
        <strain evidence="13">CMW44962</strain>
    </source>
</reference>
<dbReference type="AlphaFoldDB" id="A0A9W7W666"/>